<proteinExistence type="predicted"/>
<accession>B9ES87</accession>
<evidence type="ECO:0000313" key="1">
    <source>
        <dbReference type="EMBL" id="CAX32225.1"/>
    </source>
</evidence>
<dbReference type="HOGENOM" id="CLU_2957009_0_0_3"/>
<dbReference type="Proteomes" id="UP000001423">
    <property type="component" value="Chromosome"/>
</dbReference>
<keyword evidence="2" id="KW-1185">Reference proteome</keyword>
<sequence>MLRRSLSEAIVLKIGALFRPSLQANHSTPLESHRAGCISLFAALSPATSLFVIWSSASC</sequence>
<dbReference type="AlphaFoldDB" id="B9ES87"/>
<gene>
    <name evidence="1" type="ordered locus">PMT_2703</name>
</gene>
<reference evidence="1 2" key="1">
    <citation type="journal article" date="2003" name="Nature">
        <title>Genome divergence in two Prochlorococcus ecotypes reflects oceanic niche differentiation.</title>
        <authorList>
            <person name="Rocap G."/>
            <person name="Larimer F.W."/>
            <person name="Lamerdin J.E."/>
            <person name="Malfatti S."/>
            <person name="Chain P."/>
            <person name="Ahlgren N.A."/>
            <person name="Arellano A."/>
            <person name="Coleman M."/>
            <person name="Hauser L."/>
            <person name="Hess W.R."/>
            <person name="Johnson Z.I."/>
            <person name="Land M.L."/>
            <person name="Lindell D."/>
            <person name="Post A.F."/>
            <person name="Regala W."/>
            <person name="Shah M."/>
            <person name="Shaw S.L."/>
            <person name="Steglich C."/>
            <person name="Sullivan M.B."/>
            <person name="Ting C.S."/>
            <person name="Tolonen A."/>
            <person name="Webb E.A."/>
            <person name="Zinser E.R."/>
            <person name="Chisholm S.W."/>
        </authorList>
    </citation>
    <scope>NUCLEOTIDE SEQUENCE [LARGE SCALE GENOMIC DNA]</scope>
    <source>
        <strain evidence="2">MIT 9313</strain>
    </source>
</reference>
<evidence type="ECO:0000313" key="2">
    <source>
        <dbReference type="Proteomes" id="UP000001423"/>
    </source>
</evidence>
<name>B9ES87_PROMM</name>
<protein>
    <submittedName>
        <fullName evidence="1">Uncharacterized protein</fullName>
    </submittedName>
</protein>
<organism evidence="1 2">
    <name type="scientific">Prochlorococcus marinus (strain MIT 9313)</name>
    <dbReference type="NCBI Taxonomy" id="74547"/>
    <lineage>
        <taxon>Bacteria</taxon>
        <taxon>Bacillati</taxon>
        <taxon>Cyanobacteriota</taxon>
        <taxon>Cyanophyceae</taxon>
        <taxon>Synechococcales</taxon>
        <taxon>Prochlorococcaceae</taxon>
        <taxon>Prochlorococcus</taxon>
    </lineage>
</organism>
<dbReference type="KEGG" id="pmt:PMT_2703"/>
<dbReference type="EMBL" id="BX548175">
    <property type="protein sequence ID" value="CAX32225.1"/>
    <property type="molecule type" value="Genomic_DNA"/>
</dbReference>